<evidence type="ECO:0000313" key="1">
    <source>
        <dbReference type="EMBL" id="GAH13421.1"/>
    </source>
</evidence>
<comment type="caution">
    <text evidence="1">The sequence shown here is derived from an EMBL/GenBank/DDBJ whole genome shotgun (WGS) entry which is preliminary data.</text>
</comment>
<protein>
    <submittedName>
        <fullName evidence="1">Uncharacterized protein</fullName>
    </submittedName>
</protein>
<dbReference type="Gene3D" id="3.40.50.2000">
    <property type="entry name" value="Glycogen Phosphorylase B"/>
    <property type="match status" value="1"/>
</dbReference>
<sequence>EEMGKAGRKKVLKNYTWNGITSKIEVLYKSVINNY</sequence>
<accession>X1CY44</accession>
<feature type="non-terminal residue" evidence="1">
    <location>
        <position position="1"/>
    </location>
</feature>
<reference evidence="1" key="1">
    <citation type="journal article" date="2014" name="Front. Microbiol.">
        <title>High frequency of phylogenetically diverse reductive dehalogenase-homologous genes in deep subseafloor sedimentary metagenomes.</title>
        <authorList>
            <person name="Kawai M."/>
            <person name="Futagami T."/>
            <person name="Toyoda A."/>
            <person name="Takaki Y."/>
            <person name="Nishi S."/>
            <person name="Hori S."/>
            <person name="Arai W."/>
            <person name="Tsubouchi T."/>
            <person name="Morono Y."/>
            <person name="Uchiyama I."/>
            <person name="Ito T."/>
            <person name="Fujiyama A."/>
            <person name="Inagaki F."/>
            <person name="Takami H."/>
        </authorList>
    </citation>
    <scope>NUCLEOTIDE SEQUENCE</scope>
    <source>
        <strain evidence="1">Expedition CK06-06</strain>
    </source>
</reference>
<name>X1CY44_9ZZZZ</name>
<dbReference type="EMBL" id="BART01039383">
    <property type="protein sequence ID" value="GAH13421.1"/>
    <property type="molecule type" value="Genomic_DNA"/>
</dbReference>
<proteinExistence type="predicted"/>
<organism evidence="1">
    <name type="scientific">marine sediment metagenome</name>
    <dbReference type="NCBI Taxonomy" id="412755"/>
    <lineage>
        <taxon>unclassified sequences</taxon>
        <taxon>metagenomes</taxon>
        <taxon>ecological metagenomes</taxon>
    </lineage>
</organism>
<gene>
    <name evidence="1" type="ORF">S01H4_64762</name>
</gene>
<dbReference type="AlphaFoldDB" id="X1CY44"/>